<dbReference type="InParanoid" id="G7E373"/>
<dbReference type="OMA" id="SFEDYWE"/>
<feature type="domain" description="PCI" evidence="3">
    <location>
        <begin position="176"/>
        <end position="344"/>
    </location>
</feature>
<dbReference type="InterPro" id="IPR035298">
    <property type="entry name" value="PSMD13"/>
</dbReference>
<dbReference type="PANTHER" id="PTHR10539:SF0">
    <property type="entry name" value="26S PROTEASOME NON-ATPASE REGULATORY SUBUNIT 13"/>
    <property type="match status" value="1"/>
</dbReference>
<dbReference type="OrthoDB" id="1093at2759"/>
<dbReference type="InterPro" id="IPR036390">
    <property type="entry name" value="WH_DNA-bd_sf"/>
</dbReference>
<dbReference type="GO" id="GO:0005634">
    <property type="term" value="C:nucleus"/>
    <property type="evidence" value="ECO:0007669"/>
    <property type="project" value="TreeGrafter"/>
</dbReference>
<dbReference type="GO" id="GO:0005829">
    <property type="term" value="C:cytosol"/>
    <property type="evidence" value="ECO:0007669"/>
    <property type="project" value="TreeGrafter"/>
</dbReference>
<dbReference type="SUPFAM" id="SSF46785">
    <property type="entry name" value="Winged helix' DNA-binding domain"/>
    <property type="match status" value="1"/>
</dbReference>
<dbReference type="PANTHER" id="PTHR10539">
    <property type="entry name" value="26S PROTEASOME NON-ATPASE REGULATORY SUBUNIT 13"/>
    <property type="match status" value="1"/>
</dbReference>
<dbReference type="RefSeq" id="XP_014571068.1">
    <property type="nucleotide sequence ID" value="XM_014715582.1"/>
</dbReference>
<name>G7E373_MIXOS</name>
<gene>
    <name evidence="4" type="primary">Mo03931</name>
    <name evidence="4" type="ORF">E5Q_03931</name>
</gene>
<dbReference type="GO" id="GO:0005198">
    <property type="term" value="F:structural molecule activity"/>
    <property type="evidence" value="ECO:0007669"/>
    <property type="project" value="TreeGrafter"/>
</dbReference>
<dbReference type="GO" id="GO:0006511">
    <property type="term" value="P:ubiquitin-dependent protein catabolic process"/>
    <property type="evidence" value="ECO:0007669"/>
    <property type="project" value="TreeGrafter"/>
</dbReference>
<evidence type="ECO:0000259" key="3">
    <source>
        <dbReference type="PROSITE" id="PS50250"/>
    </source>
</evidence>
<evidence type="ECO:0000256" key="2">
    <source>
        <dbReference type="ARBA" id="ARBA00022942"/>
    </source>
</evidence>
<proteinExistence type="inferred from homology"/>
<comment type="similarity">
    <text evidence="1">Belongs to the proteasome subunit S11 family.</text>
</comment>
<dbReference type="STRING" id="764103.G7E373"/>
<organism evidence="4 5">
    <name type="scientific">Mixia osmundae (strain CBS 9802 / IAM 14324 / JCM 22182 / KY 12970)</name>
    <dbReference type="NCBI Taxonomy" id="764103"/>
    <lineage>
        <taxon>Eukaryota</taxon>
        <taxon>Fungi</taxon>
        <taxon>Dikarya</taxon>
        <taxon>Basidiomycota</taxon>
        <taxon>Pucciniomycotina</taxon>
        <taxon>Mixiomycetes</taxon>
        <taxon>Mixiales</taxon>
        <taxon>Mixiaceae</taxon>
        <taxon>Mixia</taxon>
    </lineage>
</organism>
<reference evidence="4 5" key="1">
    <citation type="journal article" date="2011" name="J. Gen. Appl. Microbiol.">
        <title>Draft genome sequencing of the enigmatic basidiomycete Mixia osmundae.</title>
        <authorList>
            <person name="Nishida H."/>
            <person name="Nagatsuka Y."/>
            <person name="Sugiyama J."/>
        </authorList>
    </citation>
    <scope>NUCLEOTIDE SEQUENCE [LARGE SCALE GENOMIC DNA]</scope>
    <source>
        <strain evidence="5">CBS 9802 / IAM 14324 / JCM 22182 / KY 12970</strain>
    </source>
</reference>
<dbReference type="Pfam" id="PF01399">
    <property type="entry name" value="PCI"/>
    <property type="match status" value="1"/>
</dbReference>
<dbReference type="HOGENOM" id="CLU_042989_0_0_1"/>
<dbReference type="Gene3D" id="1.25.40.570">
    <property type="match status" value="1"/>
</dbReference>
<dbReference type="PROSITE" id="PS50250">
    <property type="entry name" value="PCI"/>
    <property type="match status" value="1"/>
</dbReference>
<dbReference type="Proteomes" id="UP000009131">
    <property type="component" value="Unassembled WGS sequence"/>
</dbReference>
<evidence type="ECO:0000256" key="1">
    <source>
        <dbReference type="ARBA" id="ARBA00006207"/>
    </source>
</evidence>
<evidence type="ECO:0000313" key="5">
    <source>
        <dbReference type="Proteomes" id="UP000009131"/>
    </source>
</evidence>
<dbReference type="eggNOG" id="KOG2908">
    <property type="taxonomic scope" value="Eukaryota"/>
</dbReference>
<dbReference type="GO" id="GO:0008541">
    <property type="term" value="C:proteasome regulatory particle, lid subcomplex"/>
    <property type="evidence" value="ECO:0007669"/>
    <property type="project" value="TreeGrafter"/>
</dbReference>
<protein>
    <recommendedName>
        <fullName evidence="3">PCI domain-containing protein</fullName>
    </recommendedName>
</protein>
<dbReference type="InterPro" id="IPR000717">
    <property type="entry name" value="PCI_dom"/>
</dbReference>
<comment type="caution">
    <text evidence="4">The sequence shown here is derived from an EMBL/GenBank/DDBJ whole genome shotgun (WGS) entry which is preliminary data.</text>
</comment>
<sequence>MEVDNDPAQYLATTISSSPSEVAQIYERFHLLYSKKLWFQLTKAIQAFIGRADSAEYQIDLYNSFIKDFQKHINQLRLAEICVRIAQQYKDAAKALDFLSGIVSLVNKPDSQEAFVLATMEAAQMKLILGDLQGTQEAMSSSEKILDTFNSVNPGVHASFYRVSGDYHKAKAEYAGYYKNSLLYLACITVETDLDAADRLQRAHDLAIAALLGDSIYNFGELLTHQILSALDAPDMVWLKQFLFAFNEGNIARFDALTPHLAKEEILQQNYGVLKQKICLMALIEAVFKRPAGDRILSFDIVARETHLPVQEVEHLVMKALSLKIVQGSIDQVSQTATITWVQPRVLDKAQIDGLRVRLTDWCGRVTAVGQVAAAASKDIVV</sequence>
<keyword evidence="5" id="KW-1185">Reference proteome</keyword>
<dbReference type="InterPro" id="IPR054179">
    <property type="entry name" value="PSD13_N"/>
</dbReference>
<dbReference type="FunCoup" id="G7E373">
    <property type="interactions" value="740"/>
</dbReference>
<dbReference type="EMBL" id="BABT02000117">
    <property type="protein sequence ID" value="GAA97254.1"/>
    <property type="molecule type" value="Genomic_DNA"/>
</dbReference>
<dbReference type="SMART" id="SM00088">
    <property type="entry name" value="PINT"/>
    <property type="match status" value="1"/>
</dbReference>
<reference evidence="4 5" key="2">
    <citation type="journal article" date="2012" name="Open Biol.">
        <title>Characteristics of nucleosomes and linker DNA regions on the genome of the basidiomycete Mixia osmundae revealed by mono- and dinucleosome mapping.</title>
        <authorList>
            <person name="Nishida H."/>
            <person name="Kondo S."/>
            <person name="Matsumoto T."/>
            <person name="Suzuki Y."/>
            <person name="Yoshikawa H."/>
            <person name="Taylor T.D."/>
            <person name="Sugiyama J."/>
        </authorList>
    </citation>
    <scope>NUCLEOTIDE SEQUENCE [LARGE SCALE GENOMIC DNA]</scope>
    <source>
        <strain evidence="5">CBS 9802 / IAM 14324 / JCM 22182 / KY 12970</strain>
    </source>
</reference>
<accession>G7E373</accession>
<evidence type="ECO:0000313" key="4">
    <source>
        <dbReference type="EMBL" id="GAA97254.1"/>
    </source>
</evidence>
<dbReference type="Pfam" id="PF22037">
    <property type="entry name" value="PSD13_N"/>
    <property type="match status" value="1"/>
</dbReference>
<keyword evidence="2" id="KW-0647">Proteasome</keyword>
<dbReference type="AlphaFoldDB" id="G7E373"/>